<keyword evidence="2" id="KW-1185">Reference proteome</keyword>
<name>A0A841K4C1_9HYPH</name>
<accession>A0A841K4C1</accession>
<dbReference type="AlphaFoldDB" id="A0A841K4C1"/>
<dbReference type="EMBL" id="JACHEH010000002">
    <property type="protein sequence ID" value="MBB6167145.1"/>
    <property type="molecule type" value="Genomic_DNA"/>
</dbReference>
<gene>
    <name evidence="1" type="ORF">HNQ73_000763</name>
</gene>
<dbReference type="Proteomes" id="UP000588017">
    <property type="component" value="Unassembled WGS sequence"/>
</dbReference>
<dbReference type="RefSeq" id="WP_183332443.1">
    <property type="nucleotide sequence ID" value="NZ_BMHX01000002.1"/>
</dbReference>
<comment type="caution">
    <text evidence="1">The sequence shown here is derived from an EMBL/GenBank/DDBJ whole genome shotgun (WGS) entry which is preliminary data.</text>
</comment>
<protein>
    <submittedName>
        <fullName evidence="1">Uncharacterized protein</fullName>
    </submittedName>
</protein>
<reference evidence="1 2" key="1">
    <citation type="submission" date="2020-08" db="EMBL/GenBank/DDBJ databases">
        <title>Genomic Encyclopedia of Type Strains, Phase IV (KMG-IV): sequencing the most valuable type-strain genomes for metagenomic binning, comparative biology and taxonomic classification.</title>
        <authorList>
            <person name="Goeker M."/>
        </authorList>
    </citation>
    <scope>NUCLEOTIDE SEQUENCE [LARGE SCALE GENOMIC DNA]</scope>
    <source>
        <strain evidence="1 2">DSM 101465</strain>
    </source>
</reference>
<sequence length="106" mass="11701">MMSANPILAIRRHITLSVPQVVFDRLGEMAKAVGMSRADYAQMLFDAAYATRCKDTGDVELEAACSAAVLLWGNGFDTHKIALALKLDEPVVQRMLDCFRRVRDAA</sequence>
<evidence type="ECO:0000313" key="2">
    <source>
        <dbReference type="Proteomes" id="UP000588017"/>
    </source>
</evidence>
<evidence type="ECO:0000313" key="1">
    <source>
        <dbReference type="EMBL" id="MBB6167145.1"/>
    </source>
</evidence>
<proteinExistence type="predicted"/>
<organism evidence="1 2">
    <name type="scientific">Chelatococcus composti</name>
    <dbReference type="NCBI Taxonomy" id="1743235"/>
    <lineage>
        <taxon>Bacteria</taxon>
        <taxon>Pseudomonadati</taxon>
        <taxon>Pseudomonadota</taxon>
        <taxon>Alphaproteobacteria</taxon>
        <taxon>Hyphomicrobiales</taxon>
        <taxon>Chelatococcaceae</taxon>
        <taxon>Chelatococcus</taxon>
    </lineage>
</organism>